<accession>A0ABU9AF54</accession>
<dbReference type="Proteomes" id="UP001367513">
    <property type="component" value="Unassembled WGS sequence"/>
</dbReference>
<organism evidence="1 2">
    <name type="scientific">Pseudonocardia alni subsp. carboxydivorans</name>
    <dbReference type="NCBI Taxonomy" id="415010"/>
    <lineage>
        <taxon>Bacteria</taxon>
        <taxon>Bacillati</taxon>
        <taxon>Actinomycetota</taxon>
        <taxon>Actinomycetes</taxon>
        <taxon>Pseudonocardiales</taxon>
        <taxon>Pseudonocardiaceae</taxon>
        <taxon>Pseudonocardia</taxon>
    </lineage>
</organism>
<reference evidence="1 2" key="1">
    <citation type="submission" date="2024-03" db="EMBL/GenBank/DDBJ databases">
        <title>Draft genome sequence of Pseudonocardia carboxydivorans JCM 14827.</title>
        <authorList>
            <person name="Duangmal K."/>
        </authorList>
    </citation>
    <scope>NUCLEOTIDE SEQUENCE [LARGE SCALE GENOMIC DNA]</scope>
    <source>
        <strain evidence="1 2">JCM 14827</strain>
    </source>
</reference>
<dbReference type="EMBL" id="JBBPIX010000006">
    <property type="protein sequence ID" value="MEK6464640.1"/>
    <property type="molecule type" value="Genomic_DNA"/>
</dbReference>
<keyword evidence="2" id="KW-1185">Reference proteome</keyword>
<sequence>MAPDLPDFKKINAAVEAAGQVRGRHFTEWVPHLDELRKQRRDDESLTLLLEIIAAAERAAAIKTMDPPPGYTKRAAVIYRRQRDHLAEVAILERYLRACPPGRGDTTVSERLAKAKQLADTA</sequence>
<proteinExistence type="predicted"/>
<evidence type="ECO:0000313" key="1">
    <source>
        <dbReference type="EMBL" id="MEK6464640.1"/>
    </source>
</evidence>
<protein>
    <submittedName>
        <fullName evidence="1">Uncharacterized protein</fullName>
    </submittedName>
</protein>
<dbReference type="RefSeq" id="WP_130288647.1">
    <property type="nucleotide sequence ID" value="NZ_BAAAOD010000083.1"/>
</dbReference>
<name>A0ABU9AF54_PSEA5</name>
<comment type="caution">
    <text evidence="1">The sequence shown here is derived from an EMBL/GenBank/DDBJ whole genome shotgun (WGS) entry which is preliminary data.</text>
</comment>
<evidence type="ECO:0000313" key="2">
    <source>
        <dbReference type="Proteomes" id="UP001367513"/>
    </source>
</evidence>
<gene>
    <name evidence="1" type="ORF">WG925_12915</name>
</gene>